<organism evidence="2 3">
    <name type="scientific">Actinomadura hallensis</name>
    <dbReference type="NCBI Taxonomy" id="337895"/>
    <lineage>
        <taxon>Bacteria</taxon>
        <taxon>Bacillati</taxon>
        <taxon>Actinomycetota</taxon>
        <taxon>Actinomycetes</taxon>
        <taxon>Streptosporangiales</taxon>
        <taxon>Thermomonosporaceae</taxon>
        <taxon>Actinomadura</taxon>
    </lineage>
</organism>
<dbReference type="EMBL" id="VFPO01000001">
    <property type="protein sequence ID" value="TQM72148.1"/>
    <property type="molecule type" value="Genomic_DNA"/>
</dbReference>
<gene>
    <name evidence="2" type="ORF">FHX41_5937</name>
</gene>
<dbReference type="OrthoDB" id="4223865at2"/>
<dbReference type="AlphaFoldDB" id="A0A543INQ7"/>
<keyword evidence="1" id="KW-1133">Transmembrane helix</keyword>
<accession>A0A543INQ7</accession>
<sequence length="161" mass="18214">MTETTGPSFRMRPGGLYLKASWALVVIGVLEATIGLAQLALRATTQDPDRVLLALNLAFVITGLALAGAGLLNRHIYRTAETRLTPQGLINRELRTRLIPWNTITAITPIRRGRYWRTRVTLTNGRQKILTAPTTKTPQPDPTFTRDLETIHHWWHHHRDP</sequence>
<evidence type="ECO:0000313" key="2">
    <source>
        <dbReference type="EMBL" id="TQM72148.1"/>
    </source>
</evidence>
<evidence type="ECO:0000256" key="1">
    <source>
        <dbReference type="SAM" id="Phobius"/>
    </source>
</evidence>
<keyword evidence="3" id="KW-1185">Reference proteome</keyword>
<evidence type="ECO:0000313" key="3">
    <source>
        <dbReference type="Proteomes" id="UP000316706"/>
    </source>
</evidence>
<reference evidence="2 3" key="1">
    <citation type="submission" date="2019-06" db="EMBL/GenBank/DDBJ databases">
        <title>Sequencing the genomes of 1000 actinobacteria strains.</title>
        <authorList>
            <person name="Klenk H.-P."/>
        </authorList>
    </citation>
    <scope>NUCLEOTIDE SEQUENCE [LARGE SCALE GENOMIC DNA]</scope>
    <source>
        <strain evidence="2 3">DSM 45043</strain>
    </source>
</reference>
<keyword evidence="1" id="KW-0812">Transmembrane</keyword>
<keyword evidence="1" id="KW-0472">Membrane</keyword>
<name>A0A543INQ7_9ACTN</name>
<feature type="transmembrane region" description="Helical" evidence="1">
    <location>
        <begin position="53"/>
        <end position="73"/>
    </location>
</feature>
<proteinExistence type="predicted"/>
<comment type="caution">
    <text evidence="2">The sequence shown here is derived from an EMBL/GenBank/DDBJ whole genome shotgun (WGS) entry which is preliminary data.</text>
</comment>
<feature type="transmembrane region" description="Helical" evidence="1">
    <location>
        <begin position="20"/>
        <end position="41"/>
    </location>
</feature>
<protein>
    <recommendedName>
        <fullName evidence="4">PH (Pleckstrin Homology) domain-containing protein</fullName>
    </recommendedName>
</protein>
<evidence type="ECO:0008006" key="4">
    <source>
        <dbReference type="Google" id="ProtNLM"/>
    </source>
</evidence>
<dbReference type="Proteomes" id="UP000316706">
    <property type="component" value="Unassembled WGS sequence"/>
</dbReference>
<dbReference type="RefSeq" id="WP_141973665.1">
    <property type="nucleotide sequence ID" value="NZ_VFPO01000001.1"/>
</dbReference>